<evidence type="ECO:0000256" key="2">
    <source>
        <dbReference type="SAM" id="Phobius"/>
    </source>
</evidence>
<feature type="transmembrane region" description="Helical" evidence="2">
    <location>
        <begin position="105"/>
        <end position="124"/>
    </location>
</feature>
<keyword evidence="2" id="KW-0472">Membrane</keyword>
<feature type="transmembrane region" description="Helical" evidence="2">
    <location>
        <begin position="67"/>
        <end position="85"/>
    </location>
</feature>
<feature type="compositionally biased region" description="Polar residues" evidence="1">
    <location>
        <begin position="491"/>
        <end position="521"/>
    </location>
</feature>
<gene>
    <name evidence="3" type="ORF">CVLEPA_LOCUS6101</name>
</gene>
<feature type="region of interest" description="Disordered" evidence="1">
    <location>
        <begin position="482"/>
        <end position="521"/>
    </location>
</feature>
<comment type="caution">
    <text evidence="3">The sequence shown here is derived from an EMBL/GenBank/DDBJ whole genome shotgun (WGS) entry which is preliminary data.</text>
</comment>
<evidence type="ECO:0008006" key="5">
    <source>
        <dbReference type="Google" id="ProtNLM"/>
    </source>
</evidence>
<evidence type="ECO:0000256" key="1">
    <source>
        <dbReference type="SAM" id="MobiDB-lite"/>
    </source>
</evidence>
<feature type="compositionally biased region" description="Polar residues" evidence="1">
    <location>
        <begin position="264"/>
        <end position="282"/>
    </location>
</feature>
<keyword evidence="2" id="KW-0812">Transmembrane</keyword>
<organism evidence="3 4">
    <name type="scientific">Clavelina lepadiformis</name>
    <name type="common">Light-bulb sea squirt</name>
    <name type="synonym">Ascidia lepadiformis</name>
    <dbReference type="NCBI Taxonomy" id="159417"/>
    <lineage>
        <taxon>Eukaryota</taxon>
        <taxon>Metazoa</taxon>
        <taxon>Chordata</taxon>
        <taxon>Tunicata</taxon>
        <taxon>Ascidiacea</taxon>
        <taxon>Aplousobranchia</taxon>
        <taxon>Clavelinidae</taxon>
        <taxon>Clavelina</taxon>
    </lineage>
</organism>
<feature type="transmembrane region" description="Helical" evidence="2">
    <location>
        <begin position="145"/>
        <end position="167"/>
    </location>
</feature>
<name>A0ABP0FDX0_CLALP</name>
<accession>A0ABP0FDX0</accession>
<proteinExistence type="predicted"/>
<keyword evidence="2" id="KW-1133">Transmembrane helix</keyword>
<reference evidence="3 4" key="1">
    <citation type="submission" date="2024-02" db="EMBL/GenBank/DDBJ databases">
        <authorList>
            <person name="Daric V."/>
            <person name="Darras S."/>
        </authorList>
    </citation>
    <scope>NUCLEOTIDE SEQUENCE [LARGE SCALE GENOMIC DNA]</scope>
</reference>
<feature type="transmembrane region" description="Helical" evidence="2">
    <location>
        <begin position="193"/>
        <end position="218"/>
    </location>
</feature>
<dbReference type="EMBL" id="CAWYQH010000035">
    <property type="protein sequence ID" value="CAK8676650.1"/>
    <property type="molecule type" value="Genomic_DNA"/>
</dbReference>
<evidence type="ECO:0000313" key="3">
    <source>
        <dbReference type="EMBL" id="CAK8676650.1"/>
    </source>
</evidence>
<feature type="transmembrane region" description="Helical" evidence="2">
    <location>
        <begin position="29"/>
        <end position="55"/>
    </location>
</feature>
<feature type="region of interest" description="Disordered" evidence="1">
    <location>
        <begin position="251"/>
        <end position="284"/>
    </location>
</feature>
<keyword evidence="4" id="KW-1185">Reference proteome</keyword>
<dbReference type="Proteomes" id="UP001642483">
    <property type="component" value="Unassembled WGS sequence"/>
</dbReference>
<protein>
    <recommendedName>
        <fullName evidence="5">G-protein coupled receptors family 1 profile domain-containing protein</fullName>
    </recommendedName>
</protein>
<feature type="transmembrane region" description="Helical" evidence="2">
    <location>
        <begin position="393"/>
        <end position="413"/>
    </location>
</feature>
<sequence>METTAATINVAENTMTAFSFTPKPPYEEIYWIASEVIISAVLLVATYLLISVSAYTTQVEKKKTTKILLYLVIATLVTGIGRFVANQVVAFLGWQKDTYCVVSTSISFFLYSVSSCPIYVFLWLRQNTFYSDSRLRQLVNKKVHYISKLSLFLIIATAGSVTILFQIPSITGWDYRATDTGCRDTNDQRDLEILPLLVLVVVLFSQLLLLSLLVYPLVLTKRRQERMLASKQPTIPRIENKSMRRKATLGNFRHRQQSGEMPDFSTTPPASPTPLQASNSQHTDGETFAEFTASDMEIDVYTSHSESECETKQPTKTKRRSLITKVIYSRKAQNIATATTKTTGKKFTTTHRRNISTSSTQHMLSKKIGSLKKNEKEKEFAREKQLANLIKKVTILACVCVFSDVCATALQLLLVVPELVYLALYDVSLFVNIICVLISFKEWPKMLSPPCAIKFSRKLRSRSLTSQASSVETNFTVVPFNRNKRHKRGPSESSLMTVTRPNTPDSLPSRTATPDQMTSRM</sequence>
<evidence type="ECO:0000313" key="4">
    <source>
        <dbReference type="Proteomes" id="UP001642483"/>
    </source>
</evidence>
<feature type="transmembrane region" description="Helical" evidence="2">
    <location>
        <begin position="419"/>
        <end position="440"/>
    </location>
</feature>